<organism evidence="2 3">
    <name type="scientific">Malus baccata</name>
    <name type="common">Siberian crab apple</name>
    <name type="synonym">Pyrus baccata</name>
    <dbReference type="NCBI Taxonomy" id="106549"/>
    <lineage>
        <taxon>Eukaryota</taxon>
        <taxon>Viridiplantae</taxon>
        <taxon>Streptophyta</taxon>
        <taxon>Embryophyta</taxon>
        <taxon>Tracheophyta</taxon>
        <taxon>Spermatophyta</taxon>
        <taxon>Magnoliopsida</taxon>
        <taxon>eudicotyledons</taxon>
        <taxon>Gunneridae</taxon>
        <taxon>Pentapetalae</taxon>
        <taxon>rosids</taxon>
        <taxon>fabids</taxon>
        <taxon>Rosales</taxon>
        <taxon>Rosaceae</taxon>
        <taxon>Amygdaloideae</taxon>
        <taxon>Maleae</taxon>
        <taxon>Malus</taxon>
    </lineage>
</organism>
<evidence type="ECO:0000256" key="1">
    <source>
        <dbReference type="SAM" id="MobiDB-lite"/>
    </source>
</evidence>
<comment type="caution">
    <text evidence="2">The sequence shown here is derived from an EMBL/GenBank/DDBJ whole genome shotgun (WGS) entry which is preliminary data.</text>
</comment>
<name>A0A540MTJ2_MALBA</name>
<feature type="region of interest" description="Disordered" evidence="1">
    <location>
        <begin position="1"/>
        <end position="28"/>
    </location>
</feature>
<evidence type="ECO:0000313" key="2">
    <source>
        <dbReference type="EMBL" id="TQE02126.1"/>
    </source>
</evidence>
<keyword evidence="3" id="KW-1185">Reference proteome</keyword>
<protein>
    <submittedName>
        <fullName evidence="2">Uncharacterized protein</fullName>
    </submittedName>
</protein>
<reference evidence="2 3" key="1">
    <citation type="journal article" date="2019" name="G3 (Bethesda)">
        <title>Sequencing of a Wild Apple (Malus baccata) Genome Unravels the Differences Between Cultivated and Wild Apple Species Regarding Disease Resistance and Cold Tolerance.</title>
        <authorList>
            <person name="Chen X."/>
        </authorList>
    </citation>
    <scope>NUCLEOTIDE SEQUENCE [LARGE SCALE GENOMIC DNA]</scope>
    <source>
        <strain evidence="3">cv. Shandingzi</strain>
        <tissue evidence="2">Leaves</tissue>
    </source>
</reference>
<dbReference type="Proteomes" id="UP000315295">
    <property type="component" value="Unassembled WGS sequence"/>
</dbReference>
<proteinExistence type="predicted"/>
<gene>
    <name evidence="2" type="ORF">C1H46_012254</name>
</gene>
<accession>A0A540MTJ2</accession>
<dbReference type="AlphaFoldDB" id="A0A540MTJ2"/>
<evidence type="ECO:0000313" key="3">
    <source>
        <dbReference type="Proteomes" id="UP000315295"/>
    </source>
</evidence>
<sequence length="169" mass="18898">MLYTNGNYHEEGQEDPPNSAHQASRDALEVHEPPPLCPLLRQLQCPPSLRLEPAHSLRFLGGLRWTGENLVCDPCPIREPPSFRRIAEEGRIGVRIPEQWRLGLALPGCVFKEILQFLEKDKSRFGRLGLDELLKMVSEVGFVDSCKDSATNAGAKNSGCHAFTPLLQR</sequence>
<dbReference type="EMBL" id="VIEB01000181">
    <property type="protein sequence ID" value="TQE02126.1"/>
    <property type="molecule type" value="Genomic_DNA"/>
</dbReference>